<accession>A0AAD7F1K5</accession>
<evidence type="ECO:0000313" key="3">
    <source>
        <dbReference type="Proteomes" id="UP001218218"/>
    </source>
</evidence>
<organism evidence="2 3">
    <name type="scientific">Mycena albidolilacea</name>
    <dbReference type="NCBI Taxonomy" id="1033008"/>
    <lineage>
        <taxon>Eukaryota</taxon>
        <taxon>Fungi</taxon>
        <taxon>Dikarya</taxon>
        <taxon>Basidiomycota</taxon>
        <taxon>Agaricomycotina</taxon>
        <taxon>Agaricomycetes</taxon>
        <taxon>Agaricomycetidae</taxon>
        <taxon>Agaricales</taxon>
        <taxon>Marasmiineae</taxon>
        <taxon>Mycenaceae</taxon>
        <taxon>Mycena</taxon>
    </lineage>
</organism>
<keyword evidence="3" id="KW-1185">Reference proteome</keyword>
<comment type="caution">
    <text evidence="2">The sequence shown here is derived from an EMBL/GenBank/DDBJ whole genome shotgun (WGS) entry which is preliminary data.</text>
</comment>
<feature type="region of interest" description="Disordered" evidence="1">
    <location>
        <begin position="88"/>
        <end position="118"/>
    </location>
</feature>
<gene>
    <name evidence="2" type="ORF">DFH08DRAFT_329618</name>
</gene>
<name>A0AAD7F1K5_9AGAR</name>
<dbReference type="AlphaFoldDB" id="A0AAD7F1K5"/>
<feature type="compositionally biased region" description="Low complexity" evidence="1">
    <location>
        <begin position="98"/>
        <end position="118"/>
    </location>
</feature>
<sequence length="278" mass="30383">MNCCSPARNAHRSILQLSVDELEGNSCGAQSEDLRVLRGRHSVRVEYLRRRQTGQAGLVARVIRLTTRTRLATRLGCSYLEKRRSAGRNTLRPPPMYRHGVGVSRGSTSSGRRRGSNTTTTIPLTLPLLLIYILTCVSLTGDGIKLIGGTFTLRNLSSPLAQTHTALARALRLATYTHLSLLLEQHFLRDSGVSLRFAPRPKPRLISPTAPHANAAIRTHNVGWEEEQDLPPRDPVLLLREEPEFGAAAAAAEERGVARLVGGRVSAVERRRGGEGAA</sequence>
<protein>
    <submittedName>
        <fullName evidence="2">Uncharacterized protein</fullName>
    </submittedName>
</protein>
<evidence type="ECO:0000313" key="2">
    <source>
        <dbReference type="EMBL" id="KAJ7363058.1"/>
    </source>
</evidence>
<evidence type="ECO:0000256" key="1">
    <source>
        <dbReference type="SAM" id="MobiDB-lite"/>
    </source>
</evidence>
<dbReference type="Proteomes" id="UP001218218">
    <property type="component" value="Unassembled WGS sequence"/>
</dbReference>
<reference evidence="2" key="1">
    <citation type="submission" date="2023-03" db="EMBL/GenBank/DDBJ databases">
        <title>Massive genome expansion in bonnet fungi (Mycena s.s.) driven by repeated elements and novel gene families across ecological guilds.</title>
        <authorList>
            <consortium name="Lawrence Berkeley National Laboratory"/>
            <person name="Harder C.B."/>
            <person name="Miyauchi S."/>
            <person name="Viragh M."/>
            <person name="Kuo A."/>
            <person name="Thoen E."/>
            <person name="Andreopoulos B."/>
            <person name="Lu D."/>
            <person name="Skrede I."/>
            <person name="Drula E."/>
            <person name="Henrissat B."/>
            <person name="Morin E."/>
            <person name="Kohler A."/>
            <person name="Barry K."/>
            <person name="LaButti K."/>
            <person name="Morin E."/>
            <person name="Salamov A."/>
            <person name="Lipzen A."/>
            <person name="Mereny Z."/>
            <person name="Hegedus B."/>
            <person name="Baldrian P."/>
            <person name="Stursova M."/>
            <person name="Weitz H."/>
            <person name="Taylor A."/>
            <person name="Grigoriev I.V."/>
            <person name="Nagy L.G."/>
            <person name="Martin F."/>
            <person name="Kauserud H."/>
        </authorList>
    </citation>
    <scope>NUCLEOTIDE SEQUENCE</scope>
    <source>
        <strain evidence="2">CBHHK002</strain>
    </source>
</reference>
<proteinExistence type="predicted"/>
<dbReference type="EMBL" id="JARIHO010000004">
    <property type="protein sequence ID" value="KAJ7363058.1"/>
    <property type="molecule type" value="Genomic_DNA"/>
</dbReference>